<protein>
    <submittedName>
        <fullName evidence="2">Uncharacterized protein</fullName>
    </submittedName>
</protein>
<keyword evidence="3" id="KW-1185">Reference proteome</keyword>
<proteinExistence type="predicted"/>
<name>A0AA39H985_9BILA</name>
<evidence type="ECO:0000313" key="3">
    <source>
        <dbReference type="Proteomes" id="UP001175271"/>
    </source>
</evidence>
<feature type="transmembrane region" description="Helical" evidence="1">
    <location>
        <begin position="49"/>
        <end position="69"/>
    </location>
</feature>
<organism evidence="2 3">
    <name type="scientific">Steinernema hermaphroditum</name>
    <dbReference type="NCBI Taxonomy" id="289476"/>
    <lineage>
        <taxon>Eukaryota</taxon>
        <taxon>Metazoa</taxon>
        <taxon>Ecdysozoa</taxon>
        <taxon>Nematoda</taxon>
        <taxon>Chromadorea</taxon>
        <taxon>Rhabditida</taxon>
        <taxon>Tylenchina</taxon>
        <taxon>Panagrolaimomorpha</taxon>
        <taxon>Strongyloidoidea</taxon>
        <taxon>Steinernematidae</taxon>
        <taxon>Steinernema</taxon>
    </lineage>
</organism>
<reference evidence="2" key="1">
    <citation type="submission" date="2023-06" db="EMBL/GenBank/DDBJ databases">
        <title>Genomic analysis of the entomopathogenic nematode Steinernema hermaphroditum.</title>
        <authorList>
            <person name="Schwarz E.M."/>
            <person name="Heppert J.K."/>
            <person name="Baniya A."/>
            <person name="Schwartz H.T."/>
            <person name="Tan C.-H."/>
            <person name="Antoshechkin I."/>
            <person name="Sternberg P.W."/>
            <person name="Goodrich-Blair H."/>
            <person name="Dillman A.R."/>
        </authorList>
    </citation>
    <scope>NUCLEOTIDE SEQUENCE</scope>
    <source>
        <strain evidence="2">PS9179</strain>
        <tissue evidence="2">Whole animal</tissue>
    </source>
</reference>
<evidence type="ECO:0000256" key="1">
    <source>
        <dbReference type="SAM" id="Phobius"/>
    </source>
</evidence>
<dbReference type="EMBL" id="JAUCMV010000004">
    <property type="protein sequence ID" value="KAK0401006.1"/>
    <property type="molecule type" value="Genomic_DNA"/>
</dbReference>
<gene>
    <name evidence="2" type="ORF">QR680_015552</name>
</gene>
<dbReference type="AlphaFoldDB" id="A0AA39H985"/>
<dbReference type="Proteomes" id="UP001175271">
    <property type="component" value="Unassembled WGS sequence"/>
</dbReference>
<comment type="caution">
    <text evidence="2">The sequence shown here is derived from an EMBL/GenBank/DDBJ whole genome shotgun (WGS) entry which is preliminary data.</text>
</comment>
<accession>A0AA39H985</accession>
<keyword evidence="1" id="KW-0812">Transmembrane</keyword>
<keyword evidence="1" id="KW-1133">Transmembrane helix</keyword>
<evidence type="ECO:0000313" key="2">
    <source>
        <dbReference type="EMBL" id="KAK0401006.1"/>
    </source>
</evidence>
<keyword evidence="1" id="KW-0472">Membrane</keyword>
<sequence>MEPGLRRLDAGIIAGFKRKCYTPGRRLLHSQLLRTMNASSKLADESIDVMLFAAAGCLATAMGIAFFLVNSYHRMQKAKKLCGKFSDLPGSETKYVGKGWKGKRKIYASFKKYRRPKGNRSLSAQ</sequence>